<dbReference type="AlphaFoldDB" id="A0A976RQV3"/>
<keyword evidence="1" id="KW-0614">Plasmid</keyword>
<organism evidence="1 2">
    <name type="scientific">Nicoliella spurrieriana</name>
    <dbReference type="NCBI Taxonomy" id="2925830"/>
    <lineage>
        <taxon>Bacteria</taxon>
        <taxon>Bacillati</taxon>
        <taxon>Bacillota</taxon>
        <taxon>Bacilli</taxon>
        <taxon>Lactobacillales</taxon>
        <taxon>Lactobacillaceae</taxon>
        <taxon>Nicoliella</taxon>
    </lineage>
</organism>
<proteinExistence type="predicted"/>
<dbReference type="Proteomes" id="UP000831181">
    <property type="component" value="Plasmid p1unnamed"/>
</dbReference>
<reference evidence="1" key="1">
    <citation type="journal article" date="2022" name="Int. J. Syst. Evol. Microbiol.">
        <title>Apilactobacillus apisilvae sp. nov., Nicolia spurrieriana gen. nov. sp. nov., Bombilactobacillus folatiphilus sp. nov. and Bombilactobacillus thymidiniphilus sp. nov., four new lactic acid bacterial isolates from stingless bees Tetragonula carbonaria and Austroplebeia australis.</title>
        <authorList>
            <person name="Oliphant S.A."/>
            <person name="Watson-Haigh N.S."/>
            <person name="Sumby K.M."/>
            <person name="Gardner J."/>
            <person name="Groom S."/>
            <person name="Jiranek V."/>
        </authorList>
    </citation>
    <scope>NUCLEOTIDE SEQUENCE</scope>
    <source>
        <strain evidence="1">SGEP1_A5</strain>
    </source>
</reference>
<evidence type="ECO:0000313" key="2">
    <source>
        <dbReference type="Proteomes" id="UP000831181"/>
    </source>
</evidence>
<keyword evidence="2" id="KW-1185">Reference proteome</keyword>
<dbReference type="RefSeq" id="WP_260115987.1">
    <property type="nucleotide sequence ID" value="NZ_CP093360.1"/>
</dbReference>
<protein>
    <submittedName>
        <fullName evidence="1">Uncharacterized protein</fullName>
    </submittedName>
</protein>
<sequence>MDFKYLDNDSKRVIGIASNMEINGRHYVELFISPIKKNTTKKASVLLFKVMAQK</sequence>
<accession>A0A976RQV3</accession>
<evidence type="ECO:0000313" key="1">
    <source>
        <dbReference type="EMBL" id="UQS86178.1"/>
    </source>
</evidence>
<dbReference type="EMBL" id="CP093360">
    <property type="protein sequence ID" value="UQS86178.1"/>
    <property type="molecule type" value="Genomic_DNA"/>
</dbReference>
<name>A0A976RQV3_9LACO</name>
<geneLocation type="plasmid" evidence="1 2">
    <name>p1unnamed</name>
</geneLocation>
<gene>
    <name evidence="1" type="ORF">MOO44_00625</name>
</gene>
<dbReference type="KEGG" id="lbe:MOO44_00625"/>